<comment type="caution">
    <text evidence="3">The sequence shown here is derived from an EMBL/GenBank/DDBJ whole genome shotgun (WGS) entry which is preliminary data.</text>
</comment>
<evidence type="ECO:0000313" key="4">
    <source>
        <dbReference type="Proteomes" id="UP000176662"/>
    </source>
</evidence>
<dbReference type="EMBL" id="MHLX01000047">
    <property type="protein sequence ID" value="OGZ18216.1"/>
    <property type="molecule type" value="Genomic_DNA"/>
</dbReference>
<sequence>MHEEFKKRGIESKIIAPRRLRRENYGKDVILLGTSFPFNVGGTQGDFCLNFNPFSIKKALDKENFDVLHFHNCGFPSTFQILEHSKALNILTFHANLEKNNFVKSFPGFFYLFDRLVRWKTDGIIGVAPLCLEFFKNYKGPKTIIPNGIDLDEFNKKLPKLKRFSDDKLNILFLGRIEERKGLIYLLKAFKILDKSYSNLRLIVVGDGTLKGVCQRWAKRNKLKNVVFEKGAKEENVPQYYKTADIFCSPAIYGESFGIVLVEAMASGIPVVAFANEGYKGVLEKGKGKMFLAEPKDYKVLAEKLELLIKDEKLRKEMGEWGIEEAKKYSWPKITDQVLDFYRLCRKAKKTKVS</sequence>
<protein>
    <recommendedName>
        <fullName evidence="5">Glycosyl transferase family 1 domain-containing protein</fullName>
    </recommendedName>
</protein>
<evidence type="ECO:0000259" key="1">
    <source>
        <dbReference type="Pfam" id="PF00534"/>
    </source>
</evidence>
<name>A0A1G2DXC2_9BACT</name>
<dbReference type="InterPro" id="IPR028098">
    <property type="entry name" value="Glyco_trans_4-like_N"/>
</dbReference>
<dbReference type="Pfam" id="PF00534">
    <property type="entry name" value="Glycos_transf_1"/>
    <property type="match status" value="1"/>
</dbReference>
<dbReference type="SUPFAM" id="SSF53756">
    <property type="entry name" value="UDP-Glycosyltransferase/glycogen phosphorylase"/>
    <property type="match status" value="1"/>
</dbReference>
<reference evidence="3 4" key="1">
    <citation type="journal article" date="2016" name="Nat. Commun.">
        <title>Thousands of microbial genomes shed light on interconnected biogeochemical processes in an aquifer system.</title>
        <authorList>
            <person name="Anantharaman K."/>
            <person name="Brown C.T."/>
            <person name="Hug L.A."/>
            <person name="Sharon I."/>
            <person name="Castelle C.J."/>
            <person name="Probst A.J."/>
            <person name="Thomas B.C."/>
            <person name="Singh A."/>
            <person name="Wilkins M.J."/>
            <person name="Karaoz U."/>
            <person name="Brodie E.L."/>
            <person name="Williams K.H."/>
            <person name="Hubbard S.S."/>
            <person name="Banfield J.F."/>
        </authorList>
    </citation>
    <scope>NUCLEOTIDE SEQUENCE [LARGE SCALE GENOMIC DNA]</scope>
</reference>
<evidence type="ECO:0008006" key="5">
    <source>
        <dbReference type="Google" id="ProtNLM"/>
    </source>
</evidence>
<dbReference type="InterPro" id="IPR050194">
    <property type="entry name" value="Glycosyltransferase_grp1"/>
</dbReference>
<evidence type="ECO:0000259" key="2">
    <source>
        <dbReference type="Pfam" id="PF13439"/>
    </source>
</evidence>
<accession>A0A1G2DXC2</accession>
<dbReference type="Gene3D" id="3.40.50.2000">
    <property type="entry name" value="Glycogen Phosphorylase B"/>
    <property type="match status" value="2"/>
</dbReference>
<feature type="domain" description="Glycosyl transferase family 1" evidence="1">
    <location>
        <begin position="162"/>
        <end position="322"/>
    </location>
</feature>
<dbReference type="AlphaFoldDB" id="A0A1G2DXC2"/>
<proteinExistence type="predicted"/>
<dbReference type="InterPro" id="IPR001296">
    <property type="entry name" value="Glyco_trans_1"/>
</dbReference>
<dbReference type="Proteomes" id="UP000176662">
    <property type="component" value="Unassembled WGS sequence"/>
</dbReference>
<organism evidence="3 4">
    <name type="scientific">Candidatus Nealsonbacteria bacterium RBG_13_38_11</name>
    <dbReference type="NCBI Taxonomy" id="1801662"/>
    <lineage>
        <taxon>Bacteria</taxon>
        <taxon>Candidatus Nealsoniibacteriota</taxon>
    </lineage>
</organism>
<dbReference type="GO" id="GO:0016757">
    <property type="term" value="F:glycosyltransferase activity"/>
    <property type="evidence" value="ECO:0007669"/>
    <property type="project" value="InterPro"/>
</dbReference>
<dbReference type="PANTHER" id="PTHR45947:SF3">
    <property type="entry name" value="SULFOQUINOVOSYL TRANSFERASE SQD2"/>
    <property type="match status" value="1"/>
</dbReference>
<dbReference type="PANTHER" id="PTHR45947">
    <property type="entry name" value="SULFOQUINOVOSYL TRANSFERASE SQD2"/>
    <property type="match status" value="1"/>
</dbReference>
<evidence type="ECO:0000313" key="3">
    <source>
        <dbReference type="EMBL" id="OGZ18216.1"/>
    </source>
</evidence>
<gene>
    <name evidence="3" type="ORF">A2Z68_00430</name>
</gene>
<dbReference type="Pfam" id="PF13439">
    <property type="entry name" value="Glyco_transf_4"/>
    <property type="match status" value="1"/>
</dbReference>
<feature type="domain" description="Glycosyltransferase subfamily 4-like N-terminal" evidence="2">
    <location>
        <begin position="3"/>
        <end position="152"/>
    </location>
</feature>
<dbReference type="CDD" id="cd03801">
    <property type="entry name" value="GT4_PimA-like"/>
    <property type="match status" value="1"/>
</dbReference>